<name>A0A1I7VN18_LOALO</name>
<organism evidence="1 2">
    <name type="scientific">Loa loa</name>
    <name type="common">Eye worm</name>
    <name type="synonym">Filaria loa</name>
    <dbReference type="NCBI Taxonomy" id="7209"/>
    <lineage>
        <taxon>Eukaryota</taxon>
        <taxon>Metazoa</taxon>
        <taxon>Ecdysozoa</taxon>
        <taxon>Nematoda</taxon>
        <taxon>Chromadorea</taxon>
        <taxon>Rhabditida</taxon>
        <taxon>Spirurina</taxon>
        <taxon>Spiruromorpha</taxon>
        <taxon>Filarioidea</taxon>
        <taxon>Onchocercidae</taxon>
        <taxon>Loa</taxon>
    </lineage>
</organism>
<dbReference type="WBParaSite" id="EN70_4354">
    <property type="protein sequence ID" value="EN70_4354"/>
    <property type="gene ID" value="EN70_4354"/>
</dbReference>
<proteinExistence type="predicted"/>
<dbReference type="AlphaFoldDB" id="A0A1I7VN18"/>
<accession>A0A1I7VN18</accession>
<evidence type="ECO:0000313" key="1">
    <source>
        <dbReference type="Proteomes" id="UP000095285"/>
    </source>
</evidence>
<protein>
    <submittedName>
        <fullName evidence="2">L27 domain-containing protein</fullName>
    </submittedName>
</protein>
<evidence type="ECO:0000313" key="2">
    <source>
        <dbReference type="WBParaSite" id="EN70_4354"/>
    </source>
</evidence>
<reference evidence="2" key="2">
    <citation type="submission" date="2016-11" db="UniProtKB">
        <authorList>
            <consortium name="WormBaseParasite"/>
        </authorList>
    </citation>
    <scope>IDENTIFICATION</scope>
</reference>
<dbReference type="Proteomes" id="UP000095285">
    <property type="component" value="Unassembled WGS sequence"/>
</dbReference>
<reference evidence="1" key="1">
    <citation type="submission" date="2012-04" db="EMBL/GenBank/DDBJ databases">
        <title>The Genome Sequence of Loa loa.</title>
        <authorList>
            <consortium name="The Broad Institute Genome Sequencing Platform"/>
            <consortium name="Broad Institute Genome Sequencing Center for Infectious Disease"/>
            <person name="Nutman T.B."/>
            <person name="Fink D.L."/>
            <person name="Russ C."/>
            <person name="Young S."/>
            <person name="Zeng Q."/>
            <person name="Gargeya S."/>
            <person name="Alvarado L."/>
            <person name="Berlin A."/>
            <person name="Chapman S.B."/>
            <person name="Chen Z."/>
            <person name="Freedman E."/>
            <person name="Gellesch M."/>
            <person name="Goldberg J."/>
            <person name="Griggs A."/>
            <person name="Gujja S."/>
            <person name="Heilman E.R."/>
            <person name="Heiman D."/>
            <person name="Howarth C."/>
            <person name="Mehta T."/>
            <person name="Neiman D."/>
            <person name="Pearson M."/>
            <person name="Roberts A."/>
            <person name="Saif S."/>
            <person name="Shea T."/>
            <person name="Shenoy N."/>
            <person name="Sisk P."/>
            <person name="Stolte C."/>
            <person name="Sykes S."/>
            <person name="White J."/>
            <person name="Yandava C."/>
            <person name="Haas B."/>
            <person name="Henn M.R."/>
            <person name="Nusbaum C."/>
            <person name="Birren B."/>
        </authorList>
    </citation>
    <scope>NUCLEOTIDE SEQUENCE [LARGE SCALE GENOMIC DNA]</scope>
</reference>
<keyword evidence="1" id="KW-1185">Reference proteome</keyword>
<sequence>MTTTFDTLQIEVTELLENISIALHYLQKLDLFSATNCELRIFQKDITALTGAVTNLKYKIQKTFKDITFQEDIQCLTSSKESICGLSSKEMADKTWRNIQEPKELDETQSESVVFHHRFAAGSSIIASEGHLRQEEAFIPASIGCFGAWWVLVVVPVVRLQLLDVSDIVIFHDCLSGKITEVQLTKNFTKFLLWYWLLGGK</sequence>